<dbReference type="InterPro" id="IPR004875">
    <property type="entry name" value="DDE_SF_endonuclease_dom"/>
</dbReference>
<feature type="compositionally biased region" description="Low complexity" evidence="1">
    <location>
        <begin position="63"/>
        <end position="74"/>
    </location>
</feature>
<feature type="region of interest" description="Disordered" evidence="1">
    <location>
        <begin position="904"/>
        <end position="962"/>
    </location>
</feature>
<dbReference type="Proteomes" id="UP000398389">
    <property type="component" value="Unassembled WGS sequence"/>
</dbReference>
<evidence type="ECO:0000313" key="4">
    <source>
        <dbReference type="EMBL" id="VVT46952.1"/>
    </source>
</evidence>
<sequence>MSDPCLSNSSDQSSTALPHPSSAIFQLPLPSHLNKYSNNNSNGTTTTTQQLPPLPNFNTGTQNSSSTSSNSHSHYLPPPQLAQNYPKYPAIPSSAISDIPTPSGSTLPHNTTTAPTVATRQNSTLPLPQISYTNSAPPTSNTRDSEIAYSAHPKPSDDPQVDDTTEDKEQRITSALEEFKNGTNSIRNLSNKYNVPRSTLRDRIKRAHLANNNKSGEERRISILKSRSKNIIDRQTRDFKQRERDALIQEALDYYHSSELEGTKQGIRALSAKFGIPRSTLRGRLQGSTSNRSANRVQKGQKLSLEEEDTLVQWVKALCHSGEEVTASRIRNMANLLQQYRPSSDDNMFLTGDSDPESFADGTGPKVYRKAVDPLLEKKHQVCLGWVRGFLGRHPALIDANGTILNVDDVKNFTKDSFRDWFQLVCEKITLRHIPPENIFIAGASSFFVSNLIVDNQRQVTPADLAPLYLLPSAPQSEPFASLECFSFNCDILNPFIVLNGDSDLKIPDDLAAQWSFNYSSSLFLPYEERRQQQDHNNNDIQHIRVEKELLYKWLTQWFDVTSKKHANPEYPRVLISDSDWADLDPNFNNYCKNNGIDFLGIPVNKFHELFPFTAGIFGKVKKNFCSKVESMMKTTTTGGQESDDGKQLIIGDNLFLCFHDARKQAMSNSTLSKALKQSGLWPLDSNLVINRIWNTSEISSIGTTTDSNSLPYGPALLSALETSCPITKSSSTSTRKESSDESPDASPPGDTYLQSILNDYRKSPEPSSVPTSSTPNHPTSSIFRIINPLSPEPEKHKLDEPQDNNNAKRFKTSTLHNLLLRDDANISEPSTDVRTQPLHTEFSRQDILPIPSALQNSLPSESEMRSNNGGILQLPSLPVALNNALPNANSNVVSVTQKQLILDPNTTNNSPLSSVPSHTPPLSASPMGRWRSPNDATSKSTSQTSSPLGYGPPPLTQNLSLSSSTLNLPLQASGAYTNEHEYPSLNQAKHASTAQQPTQYIPPGGPATPALAPNHTSHQALPSLFDLNLIPQTFSKTYQH</sequence>
<gene>
    <name evidence="4" type="ORF">SAPINGB_P001469</name>
</gene>
<feature type="compositionally biased region" description="Polar residues" evidence="1">
    <location>
        <begin position="94"/>
        <end position="142"/>
    </location>
</feature>
<feature type="compositionally biased region" description="Polar residues" evidence="1">
    <location>
        <begin position="904"/>
        <end position="923"/>
    </location>
</feature>
<feature type="region of interest" description="Disordered" evidence="1">
    <location>
        <begin position="282"/>
        <end position="301"/>
    </location>
</feature>
<feature type="region of interest" description="Disordered" evidence="1">
    <location>
        <begin position="725"/>
        <end position="785"/>
    </location>
</feature>
<feature type="compositionally biased region" description="Low complexity" evidence="1">
    <location>
        <begin position="766"/>
        <end position="782"/>
    </location>
</feature>
<protein>
    <recommendedName>
        <fullName evidence="6">HTH CENPB-type domain-containing protein</fullName>
    </recommendedName>
</protein>
<accession>A0A5E8B805</accession>
<dbReference type="AlphaFoldDB" id="A0A5E8B805"/>
<feature type="region of interest" description="Disordered" evidence="1">
    <location>
        <begin position="1"/>
        <end position="168"/>
    </location>
</feature>
<proteinExistence type="predicted"/>
<evidence type="ECO:0000256" key="1">
    <source>
        <dbReference type="SAM" id="MobiDB-lite"/>
    </source>
</evidence>
<feature type="compositionally biased region" description="Low complexity" evidence="1">
    <location>
        <begin position="37"/>
        <end position="51"/>
    </location>
</feature>
<feature type="compositionally biased region" description="Polar residues" evidence="1">
    <location>
        <begin position="1"/>
        <end position="16"/>
    </location>
</feature>
<feature type="domain" description="HTH psq-type" evidence="3">
    <location>
        <begin position="170"/>
        <end position="208"/>
    </location>
</feature>
<dbReference type="GO" id="GO:0003677">
    <property type="term" value="F:DNA binding"/>
    <property type="evidence" value="ECO:0007669"/>
    <property type="project" value="InterPro"/>
</dbReference>
<dbReference type="Pfam" id="PF05225">
    <property type="entry name" value="HTH_psq"/>
    <property type="match status" value="1"/>
</dbReference>
<dbReference type="Gene3D" id="1.10.10.60">
    <property type="entry name" value="Homeodomain-like"/>
    <property type="match status" value="1"/>
</dbReference>
<dbReference type="Pfam" id="PF03184">
    <property type="entry name" value="DDE_1"/>
    <property type="match status" value="1"/>
</dbReference>
<dbReference type="InterPro" id="IPR007889">
    <property type="entry name" value="HTH_Psq"/>
</dbReference>
<organism evidence="4 5">
    <name type="scientific">Magnusiomyces paraingens</name>
    <dbReference type="NCBI Taxonomy" id="2606893"/>
    <lineage>
        <taxon>Eukaryota</taxon>
        <taxon>Fungi</taxon>
        <taxon>Dikarya</taxon>
        <taxon>Ascomycota</taxon>
        <taxon>Saccharomycotina</taxon>
        <taxon>Dipodascomycetes</taxon>
        <taxon>Dipodascales</taxon>
        <taxon>Dipodascaceae</taxon>
        <taxon>Magnusiomyces</taxon>
    </lineage>
</organism>
<dbReference type="GeneID" id="43580291"/>
<evidence type="ECO:0000259" key="3">
    <source>
        <dbReference type="Pfam" id="PF05225"/>
    </source>
</evidence>
<dbReference type="OrthoDB" id="4033386at2759"/>
<dbReference type="InterPro" id="IPR009057">
    <property type="entry name" value="Homeodomain-like_sf"/>
</dbReference>
<keyword evidence="5" id="KW-1185">Reference proteome</keyword>
<reference evidence="4 5" key="1">
    <citation type="submission" date="2019-09" db="EMBL/GenBank/DDBJ databases">
        <authorList>
            <person name="Brejova B."/>
        </authorList>
    </citation>
    <scope>NUCLEOTIDE SEQUENCE [LARGE SCALE GENOMIC DNA]</scope>
</reference>
<feature type="compositionally biased region" description="Polar residues" evidence="1">
    <location>
        <begin position="935"/>
        <end position="948"/>
    </location>
</feature>
<dbReference type="RefSeq" id="XP_031852082.1">
    <property type="nucleotide sequence ID" value="XM_031996191.1"/>
</dbReference>
<dbReference type="SUPFAM" id="SSF46689">
    <property type="entry name" value="Homeodomain-like"/>
    <property type="match status" value="1"/>
</dbReference>
<evidence type="ECO:0008006" key="6">
    <source>
        <dbReference type="Google" id="ProtNLM"/>
    </source>
</evidence>
<evidence type="ECO:0000313" key="5">
    <source>
        <dbReference type="Proteomes" id="UP000398389"/>
    </source>
</evidence>
<dbReference type="EMBL" id="CABVLU010000001">
    <property type="protein sequence ID" value="VVT46952.1"/>
    <property type="molecule type" value="Genomic_DNA"/>
</dbReference>
<evidence type="ECO:0000259" key="2">
    <source>
        <dbReference type="Pfam" id="PF03184"/>
    </source>
</evidence>
<feature type="domain" description="DDE-1" evidence="2">
    <location>
        <begin position="545"/>
        <end position="674"/>
    </location>
</feature>
<name>A0A5E8B805_9ASCO</name>
<feature type="compositionally biased region" description="Polar residues" evidence="1">
    <location>
        <begin position="286"/>
        <end position="298"/>
    </location>
</feature>